<sequence>MKRIAVGAICALVVLCTSAFGYYTWKWDKENDADSVYDPTKTYPLWLTKNNGSRAVALVGNRTIVTGFYGEDDNSPDYVNAYEWSVAQRQSPFPNNIWASDVQFPLPGFPCVAANEAWKFFMCSDGEGTGTYKYACLGKTGAIDDMNVANYDEINFTKQDYQNKEHTLAALCFPTGSRMVAAYDAYDGTDWWLASRVTSDAGDDDWGGPNGTIPIAAGRRMEPSLGVSAGCSVYVAYRNAATSTGNILFEKSTNYGGRWDYTDPPATLGTGERPCVAAAGQFVFVIWHSSGKIAYKFSRDGGANWTGPDTVSRLGNGCSHTSVSLVTFGTSDTAILLASQWSKDDTRFVFYRYGILVRGQPPRIAWQASAAMPGTGTEDNLRPSLATAGSYGRLVYNTPIGNHKRGFHLRRGNAFDDNGSYRRDWAVVGTGRLIARHTDGAVQHAATVRPHVVSGPVEPDLIPILVAPGNRPALALDAAGNRWVSYTHADTVWVRTGSGCYKAVFCGSSSATPGQPSIVCYPNQANGVYVGSVVFPVYDTSGAASKIMYARVDTGGVVLDTIESVANLGDSLPCVSVYQSDTLVVTWQHGDSTLASMLCDYGPGTSGQVPA</sequence>
<dbReference type="SUPFAM" id="SSF50939">
    <property type="entry name" value="Sialidases"/>
    <property type="match status" value="1"/>
</dbReference>
<feature type="non-terminal residue" evidence="1">
    <location>
        <position position="611"/>
    </location>
</feature>
<reference evidence="1" key="1">
    <citation type="submission" date="2019-03" db="EMBL/GenBank/DDBJ databases">
        <title>Lake Tanganyika Metagenome-Assembled Genomes (MAGs).</title>
        <authorList>
            <person name="Tran P."/>
        </authorList>
    </citation>
    <scope>NUCLEOTIDE SEQUENCE</scope>
    <source>
        <strain evidence="1">K_DeepCast_150m_m2_040</strain>
    </source>
</reference>
<evidence type="ECO:0000313" key="2">
    <source>
        <dbReference type="Proteomes" id="UP000779900"/>
    </source>
</evidence>
<gene>
    <name evidence="1" type="ORF">FJY68_01235</name>
</gene>
<comment type="caution">
    <text evidence="1">The sequence shown here is derived from an EMBL/GenBank/DDBJ whole genome shotgun (WGS) entry which is preliminary data.</text>
</comment>
<dbReference type="Proteomes" id="UP000779900">
    <property type="component" value="Unassembled WGS sequence"/>
</dbReference>
<accession>A0A937XF01</accession>
<organism evidence="1 2">
    <name type="scientific">candidate division WOR-3 bacterium</name>
    <dbReference type="NCBI Taxonomy" id="2052148"/>
    <lineage>
        <taxon>Bacteria</taxon>
        <taxon>Bacteria division WOR-3</taxon>
    </lineage>
</organism>
<protein>
    <submittedName>
        <fullName evidence="1">Uncharacterized protein</fullName>
    </submittedName>
</protein>
<dbReference type="AlphaFoldDB" id="A0A937XF01"/>
<name>A0A937XF01_UNCW3</name>
<evidence type="ECO:0000313" key="1">
    <source>
        <dbReference type="EMBL" id="MBM3330456.1"/>
    </source>
</evidence>
<dbReference type="InterPro" id="IPR036278">
    <property type="entry name" value="Sialidase_sf"/>
</dbReference>
<dbReference type="EMBL" id="VGIR01000003">
    <property type="protein sequence ID" value="MBM3330456.1"/>
    <property type="molecule type" value="Genomic_DNA"/>
</dbReference>
<proteinExistence type="predicted"/>